<reference evidence="1 2" key="1">
    <citation type="submission" date="2016-06" db="EMBL/GenBank/DDBJ databases">
        <title>Living apart together: crosstalk between the core and supernumerary genomes in a fungal plant pathogen.</title>
        <authorList>
            <person name="Vanheule A."/>
            <person name="Audenaert K."/>
            <person name="Warris S."/>
            <person name="Van De Geest H."/>
            <person name="Schijlen E."/>
            <person name="Hofte M."/>
            <person name="De Saeger S."/>
            <person name="Haesaert G."/>
            <person name="Waalwijk C."/>
            <person name="Van Der Lee T."/>
        </authorList>
    </citation>
    <scope>NUCLEOTIDE SEQUENCE [LARGE SCALE GENOMIC DNA]</scope>
    <source>
        <strain evidence="1 2">2516</strain>
    </source>
</reference>
<sequence length="151" mass="16297">MRASLALRIHSGTVARSGSAADTVAAESPEADPPAPELVNGTAKVPFLIGGSKSHWLMSMSRNASSWLFAGLPIQKLPMLYTQSNRFAECQVARKCAAVLVLSIEGFCETTHLPVLFGRQAGNPSILAFYELKSKPSVLNSQSLTRHRILF</sequence>
<evidence type="ECO:0000313" key="2">
    <source>
        <dbReference type="Proteomes" id="UP000091967"/>
    </source>
</evidence>
<dbReference type="EMBL" id="LYXU01000004">
    <property type="protein sequence ID" value="OBS19495.1"/>
    <property type="molecule type" value="Genomic_DNA"/>
</dbReference>
<protein>
    <submittedName>
        <fullName evidence="1">Uncharacterized protein</fullName>
    </submittedName>
</protein>
<proteinExistence type="predicted"/>
<accession>A0A1B8AG62</accession>
<dbReference type="AlphaFoldDB" id="A0A1B8AG62"/>
<name>A0A1B8AG62_FUSPO</name>
<organism evidence="1 2">
    <name type="scientific">Fusarium poae</name>
    <dbReference type="NCBI Taxonomy" id="36050"/>
    <lineage>
        <taxon>Eukaryota</taxon>
        <taxon>Fungi</taxon>
        <taxon>Dikarya</taxon>
        <taxon>Ascomycota</taxon>
        <taxon>Pezizomycotina</taxon>
        <taxon>Sordariomycetes</taxon>
        <taxon>Hypocreomycetidae</taxon>
        <taxon>Hypocreales</taxon>
        <taxon>Nectriaceae</taxon>
        <taxon>Fusarium</taxon>
    </lineage>
</organism>
<evidence type="ECO:0000313" key="1">
    <source>
        <dbReference type="EMBL" id="OBS19495.1"/>
    </source>
</evidence>
<gene>
    <name evidence="1" type="ORF">FPOA_11221</name>
</gene>
<comment type="caution">
    <text evidence="1">The sequence shown here is derived from an EMBL/GenBank/DDBJ whole genome shotgun (WGS) entry which is preliminary data.</text>
</comment>
<keyword evidence="2" id="KW-1185">Reference proteome</keyword>
<dbReference type="Proteomes" id="UP000091967">
    <property type="component" value="Unassembled WGS sequence"/>
</dbReference>